<feature type="coiled-coil region" evidence="1">
    <location>
        <begin position="23"/>
        <end position="53"/>
    </location>
</feature>
<gene>
    <name evidence="2" type="ORF">PFLUV_G00248200</name>
</gene>
<organism evidence="2 3">
    <name type="scientific">Perca fluviatilis</name>
    <name type="common">European perch</name>
    <dbReference type="NCBI Taxonomy" id="8168"/>
    <lineage>
        <taxon>Eukaryota</taxon>
        <taxon>Metazoa</taxon>
        <taxon>Chordata</taxon>
        <taxon>Craniata</taxon>
        <taxon>Vertebrata</taxon>
        <taxon>Euteleostomi</taxon>
        <taxon>Actinopterygii</taxon>
        <taxon>Neopterygii</taxon>
        <taxon>Teleostei</taxon>
        <taxon>Neoteleostei</taxon>
        <taxon>Acanthomorphata</taxon>
        <taxon>Eupercaria</taxon>
        <taxon>Perciformes</taxon>
        <taxon>Percoidei</taxon>
        <taxon>Percidae</taxon>
        <taxon>Percinae</taxon>
        <taxon>Perca</taxon>
    </lineage>
</organism>
<evidence type="ECO:0000313" key="2">
    <source>
        <dbReference type="EMBL" id="KAF1374270.1"/>
    </source>
</evidence>
<dbReference type="Proteomes" id="UP000465112">
    <property type="component" value="Chromosome 21"/>
</dbReference>
<name>A0A6A5E1W6_PERFL</name>
<dbReference type="SUPFAM" id="SSF90257">
    <property type="entry name" value="Myosin rod fragments"/>
    <property type="match status" value="1"/>
</dbReference>
<dbReference type="EMBL" id="VHII01000021">
    <property type="protein sequence ID" value="KAF1374270.1"/>
    <property type="molecule type" value="Genomic_DNA"/>
</dbReference>
<comment type="caution">
    <text evidence="2">The sequence shown here is derived from an EMBL/GenBank/DDBJ whole genome shotgun (WGS) entry which is preliminary data.</text>
</comment>
<accession>A0A6A5E1W6</accession>
<proteinExistence type="predicted"/>
<evidence type="ECO:0000256" key="1">
    <source>
        <dbReference type="SAM" id="Coils"/>
    </source>
</evidence>
<reference evidence="2 3" key="1">
    <citation type="submission" date="2019-06" db="EMBL/GenBank/DDBJ databases">
        <title>A chromosome-scale genome assembly of the European perch, Perca fluviatilis.</title>
        <authorList>
            <person name="Roques C."/>
            <person name="Zahm M."/>
            <person name="Cabau C."/>
            <person name="Klopp C."/>
            <person name="Bouchez O."/>
            <person name="Donnadieu C."/>
            <person name="Kuhl H."/>
            <person name="Gislard M."/>
            <person name="Guendouz S."/>
            <person name="Journot L."/>
            <person name="Haffray P."/>
            <person name="Bestin A."/>
            <person name="Morvezen R."/>
            <person name="Feron R."/>
            <person name="Wen M."/>
            <person name="Jouanno E."/>
            <person name="Herpin A."/>
            <person name="Schartl M."/>
            <person name="Postlethwait J."/>
            <person name="Schaerlinger B."/>
            <person name="Chardard D."/>
            <person name="Lecocq T."/>
            <person name="Poncet C."/>
            <person name="Jaffrelo L."/>
            <person name="Lampietro C."/>
            <person name="Guiguen Y."/>
        </authorList>
    </citation>
    <scope>NUCLEOTIDE SEQUENCE [LARGE SCALE GENOMIC DNA]</scope>
    <source>
        <tissue evidence="2">Blood</tissue>
    </source>
</reference>
<protein>
    <submittedName>
        <fullName evidence="2">Uncharacterized protein</fullName>
    </submittedName>
</protein>
<keyword evidence="1" id="KW-0175">Coiled coil</keyword>
<dbReference type="AlphaFoldDB" id="A0A6A5E1W6"/>
<keyword evidence="3" id="KW-1185">Reference proteome</keyword>
<sequence length="149" mass="17553">MEEWTLRHEATAAVLRKKHADCVAELGEQINHLQIIKEKLEKEKNEYKMADDLSRNREIHYEKLCHSLEDQLSKYKTKNGEFSRLLQEKEVILSQISRAKLAFTQQVEELKRHVEEETKAKNVLAHALQSARHDCHLLREQLEEQEAKA</sequence>
<evidence type="ECO:0000313" key="3">
    <source>
        <dbReference type="Proteomes" id="UP000465112"/>
    </source>
</evidence>